<proteinExistence type="predicted"/>
<comment type="caution">
    <text evidence="1">The sequence shown here is derived from an EMBL/GenBank/DDBJ whole genome shotgun (WGS) entry which is preliminary data.</text>
</comment>
<keyword evidence="2" id="KW-1185">Reference proteome</keyword>
<evidence type="ECO:0000313" key="2">
    <source>
        <dbReference type="Proteomes" id="UP001415169"/>
    </source>
</evidence>
<accession>A0ABP7ZJ36</accession>
<evidence type="ECO:0000313" key="1">
    <source>
        <dbReference type="EMBL" id="GAA4159671.1"/>
    </source>
</evidence>
<gene>
    <name evidence="1" type="ORF">GCM10022286_14460</name>
</gene>
<dbReference type="Proteomes" id="UP001415169">
    <property type="component" value="Unassembled WGS sequence"/>
</dbReference>
<dbReference type="RefSeq" id="WP_344791080.1">
    <property type="nucleotide sequence ID" value="NZ_BAABBV010000001.1"/>
</dbReference>
<reference evidence="1" key="2">
    <citation type="submission" date="2023-12" db="EMBL/GenBank/DDBJ databases">
        <authorList>
            <person name="Sun Q."/>
            <person name="Inoue M."/>
        </authorList>
    </citation>
    <scope>NUCLEOTIDE SEQUENCE</scope>
    <source>
        <strain evidence="1">JCM 17590</strain>
    </source>
</reference>
<name>A0ABP7ZJ36_9MICO</name>
<dbReference type="EMBL" id="BAABBV010000001">
    <property type="protein sequence ID" value="GAA4159671.1"/>
    <property type="molecule type" value="Genomic_DNA"/>
</dbReference>
<protein>
    <submittedName>
        <fullName evidence="1">Uncharacterized protein</fullName>
    </submittedName>
</protein>
<organism evidence="1 2">
    <name type="scientific">Gryllotalpicola daejeonensis</name>
    <dbReference type="NCBI Taxonomy" id="993087"/>
    <lineage>
        <taxon>Bacteria</taxon>
        <taxon>Bacillati</taxon>
        <taxon>Actinomycetota</taxon>
        <taxon>Actinomycetes</taxon>
        <taxon>Micrococcales</taxon>
        <taxon>Microbacteriaceae</taxon>
        <taxon>Gryllotalpicola</taxon>
    </lineage>
</organism>
<reference evidence="1" key="1">
    <citation type="journal article" date="2014" name="Int. J. Syst. Evol. Microbiol.">
        <title>Complete genome of a new Firmicutes species belonging to the dominant human colonic microbiota ('Ruminococcus bicirculans') reveals two chromosomes and a selective capacity to utilize plant glucans.</title>
        <authorList>
            <consortium name="NISC Comparative Sequencing Program"/>
            <person name="Wegmann U."/>
            <person name="Louis P."/>
            <person name="Goesmann A."/>
            <person name="Henrissat B."/>
            <person name="Duncan S.H."/>
            <person name="Flint H.J."/>
        </authorList>
    </citation>
    <scope>NUCLEOTIDE SEQUENCE</scope>
    <source>
        <strain evidence="1">JCM 17590</strain>
    </source>
</reference>
<sequence>MAGAIVAPEMTGWQHLLQQLGLGSGPRRRSPLALRGDQRAAHAEIFMSERTGEWIRVGCDCRVGYDHWHTGH</sequence>